<comment type="similarity">
    <text evidence="6">Belongs to the FAU-1 family.</text>
</comment>
<dbReference type="PANTHER" id="PTHR39159:SF1">
    <property type="entry name" value="UPF0374 PROTEIN YGAC"/>
    <property type="match status" value="1"/>
</dbReference>
<dbReference type="InterPro" id="IPR016730">
    <property type="entry name" value="RNA-bd_FAU-1"/>
</dbReference>
<dbReference type="GeneID" id="35001490"/>
<dbReference type="KEGG" id="hae:halTADL_0671"/>
<feature type="domain" description="S1 motif" evidence="7">
    <location>
        <begin position="109"/>
        <end position="171"/>
    </location>
</feature>
<accession>A0A2H4PZC7</accession>
<dbReference type="InterPro" id="IPR003029">
    <property type="entry name" value="S1_domain"/>
</dbReference>
<dbReference type="SUPFAM" id="SSF159234">
    <property type="entry name" value="FomD-like"/>
    <property type="match status" value="1"/>
</dbReference>
<dbReference type="InterPro" id="IPR050212">
    <property type="entry name" value="Ntdp-like"/>
</dbReference>
<evidence type="ECO:0000256" key="5">
    <source>
        <dbReference type="ARBA" id="ARBA00022884"/>
    </source>
</evidence>
<organism evidence="8 9">
    <name type="scientific">Halohasta litchfieldiae</name>
    <dbReference type="NCBI Taxonomy" id="1073996"/>
    <lineage>
        <taxon>Archaea</taxon>
        <taxon>Methanobacteriati</taxon>
        <taxon>Methanobacteriota</taxon>
        <taxon>Stenosarchaea group</taxon>
        <taxon>Halobacteria</taxon>
        <taxon>Halobacteriales</taxon>
        <taxon>Haloferacaceae</taxon>
        <taxon>Halohasta</taxon>
    </lineage>
</organism>
<dbReference type="PANTHER" id="PTHR39159">
    <property type="match status" value="1"/>
</dbReference>
<dbReference type="GO" id="GO:0006364">
    <property type="term" value="P:rRNA processing"/>
    <property type="evidence" value="ECO:0007669"/>
    <property type="project" value="UniProtKB-UniRule"/>
</dbReference>
<reference evidence="8 9" key="1">
    <citation type="submission" date="2016-10" db="EMBL/GenBank/DDBJ databases">
        <authorList>
            <person name="de Groot N.N."/>
        </authorList>
    </citation>
    <scope>NUCLEOTIDE SEQUENCE [LARGE SCALE GENOMIC DNA]</scope>
    <source>
        <strain evidence="8 9">DSM 22187</strain>
    </source>
</reference>
<dbReference type="Gene3D" id="2.40.380.10">
    <property type="entry name" value="FomD-like"/>
    <property type="match status" value="1"/>
</dbReference>
<keyword evidence="5 6" id="KW-0694">RNA-binding</keyword>
<keyword evidence="1 6" id="KW-0698">rRNA processing</keyword>
<dbReference type="InterPro" id="IPR035930">
    <property type="entry name" value="FomD-like_sf"/>
</dbReference>
<dbReference type="EC" id="3.1.26.-" evidence="6"/>
<dbReference type="InterPro" id="IPR012340">
    <property type="entry name" value="NA-bd_OB-fold"/>
</dbReference>
<evidence type="ECO:0000256" key="2">
    <source>
        <dbReference type="ARBA" id="ARBA00022722"/>
    </source>
</evidence>
<dbReference type="AlphaFoldDB" id="A0A1H6XMV8"/>
<evidence type="ECO:0000313" key="9">
    <source>
        <dbReference type="Proteomes" id="UP000198888"/>
    </source>
</evidence>
<dbReference type="EMBL" id="FNYR01000037">
    <property type="protein sequence ID" value="SEJ26170.1"/>
    <property type="molecule type" value="Genomic_DNA"/>
</dbReference>
<dbReference type="SMART" id="SM00316">
    <property type="entry name" value="S1"/>
    <property type="match status" value="1"/>
</dbReference>
<protein>
    <recommendedName>
        <fullName evidence="6">Probable ribonuclease FAU-1</fullName>
        <ecNumber evidence="6">3.1.26.-</ecNumber>
    </recommendedName>
    <alternativeName>
        <fullName evidence="6">RNA-binding protein FAU-1</fullName>
    </alternativeName>
</protein>
<dbReference type="HAMAP" id="MF_01910">
    <property type="entry name" value="RNA_binding_AU_1"/>
    <property type="match status" value="1"/>
</dbReference>
<accession>A0A1H6XMV8</accession>
<dbReference type="PROSITE" id="PS50126">
    <property type="entry name" value="S1"/>
    <property type="match status" value="1"/>
</dbReference>
<gene>
    <name evidence="6" type="primary">fau-1</name>
    <name evidence="8" type="ORF">SAMN05444271_1373</name>
</gene>
<keyword evidence="9" id="KW-1185">Reference proteome</keyword>
<dbReference type="PIRSF" id="PIRSF018644">
    <property type="entry name" value="RNA-binding_FAU-1"/>
    <property type="match status" value="1"/>
</dbReference>
<dbReference type="GO" id="GO:0016891">
    <property type="term" value="F:RNA endonuclease activity producing 5'-phosphomonoesters, hydrolytic mechanism"/>
    <property type="evidence" value="ECO:0007669"/>
    <property type="project" value="UniProtKB-UniRule"/>
</dbReference>
<dbReference type="Pfam" id="PF04167">
    <property type="entry name" value="DUF402"/>
    <property type="match status" value="1"/>
</dbReference>
<dbReference type="InterPro" id="IPR007295">
    <property type="entry name" value="DUF402"/>
</dbReference>
<evidence type="ECO:0000256" key="1">
    <source>
        <dbReference type="ARBA" id="ARBA00022552"/>
    </source>
</evidence>
<dbReference type="OrthoDB" id="84798at2157"/>
<proteinExistence type="inferred from homology"/>
<evidence type="ECO:0000256" key="6">
    <source>
        <dbReference type="HAMAP-Rule" id="MF_01910"/>
    </source>
</evidence>
<evidence type="ECO:0000313" key="8">
    <source>
        <dbReference type="EMBL" id="SEJ26170.1"/>
    </source>
</evidence>
<dbReference type="Proteomes" id="UP000198888">
    <property type="component" value="Unassembled WGS sequence"/>
</dbReference>
<evidence type="ECO:0000259" key="7">
    <source>
        <dbReference type="PROSITE" id="PS50126"/>
    </source>
</evidence>
<dbReference type="STRING" id="1073996.SAMN05444271_1373"/>
<keyword evidence="2 6" id="KW-0540">Nuclease</keyword>
<keyword evidence="3 6" id="KW-0255">Endonuclease</keyword>
<dbReference type="SUPFAM" id="SSF50249">
    <property type="entry name" value="Nucleic acid-binding proteins"/>
    <property type="match status" value="1"/>
</dbReference>
<evidence type="ECO:0000256" key="4">
    <source>
        <dbReference type="ARBA" id="ARBA00022801"/>
    </source>
</evidence>
<comment type="function">
    <text evidence="6">Probable RNase involved in rRNA stability through maturation and/or degradation of precursor rRNAs. Binds to RNA in loop regions with AU-rich sequences.</text>
</comment>
<evidence type="ECO:0000256" key="3">
    <source>
        <dbReference type="ARBA" id="ARBA00022759"/>
    </source>
</evidence>
<sequence>MSDDAPTTADSTDASDSEDHRVRLRGIYTTALTQRCLSAGWTVVQASDPIKRRFEASFETDAHDVEIATTDDRQGVGIHGRPDVVAAATDLIDSVGIDTLSWSDPAPEGAIFDGRVTETRGRGAVVDLGNCEGFLPFRGVDARVDTGDMVRVRVTDTAPPWDDDRPLLSTTIEISGSLVTLIPESGDPTVDTRDESAARELIGMTDLLGVEAPDGWRIRWDHAATEAAMEALEPALDRTASRAAEITTALDSAEIEGGVDAAGETSGQLAAPAGGAWLWFGRESRFALDEIRSEVTTTMPGHHRIKAGSSTASSGVDFVEALCALDEAAFPFETVVDIFGPAVGDAVEIAHGKPAGHCISLGKGTVTDRDADSITLRRELSGGGQYDGLGVPRERGDTATTTFREGRWWYPTVYRDSEGSVKGTYVNICTPVECFPRSVRYVDLHVDVLKHADGTVERVDDDELDAAVDEGNLSEPLAEKARSVASALENAF</sequence>
<keyword evidence="4 6" id="KW-0378">Hydrolase</keyword>
<dbReference type="RefSeq" id="WP_089673639.1">
    <property type="nucleotide sequence ID" value="NZ_CP024845.1"/>
</dbReference>
<name>A0A1H6XMV8_9EURY</name>
<dbReference type="GO" id="GO:0035925">
    <property type="term" value="F:mRNA 3'-UTR AU-rich region binding"/>
    <property type="evidence" value="ECO:0007669"/>
    <property type="project" value="UniProtKB-UniRule"/>
</dbReference>